<reference evidence="1" key="5">
    <citation type="journal article" date="2021" name="G3 (Bethesda)">
        <title>Aegilops tauschii genome assembly Aet v5.0 features greater sequence contiguity and improved annotation.</title>
        <authorList>
            <person name="Wang L."/>
            <person name="Zhu T."/>
            <person name="Rodriguez J.C."/>
            <person name="Deal K.R."/>
            <person name="Dubcovsky J."/>
            <person name="McGuire P.E."/>
            <person name="Lux T."/>
            <person name="Spannagl M."/>
            <person name="Mayer K.F.X."/>
            <person name="Baldrich P."/>
            <person name="Meyers B.C."/>
            <person name="Huo N."/>
            <person name="Gu Y.Q."/>
            <person name="Zhou H."/>
            <person name="Devos K.M."/>
            <person name="Bennetzen J.L."/>
            <person name="Unver T."/>
            <person name="Budak H."/>
            <person name="Gulick P.J."/>
            <person name="Galiba G."/>
            <person name="Kalapos B."/>
            <person name="Nelson D.R."/>
            <person name="Li P."/>
            <person name="You F.M."/>
            <person name="Luo M.C."/>
            <person name="Dvorak J."/>
        </authorList>
    </citation>
    <scope>NUCLEOTIDE SEQUENCE [LARGE SCALE GENOMIC DNA]</scope>
    <source>
        <strain evidence="1">cv. AL8/78</strain>
    </source>
</reference>
<reference evidence="2" key="1">
    <citation type="journal article" date="2014" name="Science">
        <title>Ancient hybridizations among the ancestral genomes of bread wheat.</title>
        <authorList>
            <consortium name="International Wheat Genome Sequencing Consortium,"/>
            <person name="Marcussen T."/>
            <person name="Sandve S.R."/>
            <person name="Heier L."/>
            <person name="Spannagl M."/>
            <person name="Pfeifer M."/>
            <person name="Jakobsen K.S."/>
            <person name="Wulff B.B."/>
            <person name="Steuernagel B."/>
            <person name="Mayer K.F."/>
            <person name="Olsen O.A."/>
        </authorList>
    </citation>
    <scope>NUCLEOTIDE SEQUENCE [LARGE SCALE GENOMIC DNA]</scope>
    <source>
        <strain evidence="2">cv. AL8/78</strain>
    </source>
</reference>
<dbReference type="Proteomes" id="UP000015105">
    <property type="component" value="Chromosome 6D"/>
</dbReference>
<name>A0A453N110_AEGTS</name>
<dbReference type="AlphaFoldDB" id="A0A453N110"/>
<accession>A0A453N110</accession>
<evidence type="ECO:0000313" key="2">
    <source>
        <dbReference type="Proteomes" id="UP000015105"/>
    </source>
</evidence>
<proteinExistence type="predicted"/>
<keyword evidence="2" id="KW-1185">Reference proteome</keyword>
<dbReference type="EnsemblPlants" id="AET6Gv20174500.1">
    <property type="protein sequence ID" value="AET6Gv20174500.1"/>
    <property type="gene ID" value="AET6Gv20174500"/>
</dbReference>
<reference evidence="2" key="2">
    <citation type="journal article" date="2017" name="Nat. Plants">
        <title>The Aegilops tauschii genome reveals multiple impacts of transposons.</title>
        <authorList>
            <person name="Zhao G."/>
            <person name="Zou C."/>
            <person name="Li K."/>
            <person name="Wang K."/>
            <person name="Li T."/>
            <person name="Gao L."/>
            <person name="Zhang X."/>
            <person name="Wang H."/>
            <person name="Yang Z."/>
            <person name="Liu X."/>
            <person name="Jiang W."/>
            <person name="Mao L."/>
            <person name="Kong X."/>
            <person name="Jiao Y."/>
            <person name="Jia J."/>
        </authorList>
    </citation>
    <scope>NUCLEOTIDE SEQUENCE [LARGE SCALE GENOMIC DNA]</scope>
    <source>
        <strain evidence="2">cv. AL8/78</strain>
    </source>
</reference>
<reference evidence="1" key="4">
    <citation type="submission" date="2019-03" db="UniProtKB">
        <authorList>
            <consortium name="EnsemblPlants"/>
        </authorList>
    </citation>
    <scope>IDENTIFICATION</scope>
</reference>
<reference evidence="1" key="3">
    <citation type="journal article" date="2017" name="Nature">
        <title>Genome sequence of the progenitor of the wheat D genome Aegilops tauschii.</title>
        <authorList>
            <person name="Luo M.C."/>
            <person name="Gu Y.Q."/>
            <person name="Puiu D."/>
            <person name="Wang H."/>
            <person name="Twardziok S.O."/>
            <person name="Deal K.R."/>
            <person name="Huo N."/>
            <person name="Zhu T."/>
            <person name="Wang L."/>
            <person name="Wang Y."/>
            <person name="McGuire P.E."/>
            <person name="Liu S."/>
            <person name="Long H."/>
            <person name="Ramasamy R.K."/>
            <person name="Rodriguez J.C."/>
            <person name="Van S.L."/>
            <person name="Yuan L."/>
            <person name="Wang Z."/>
            <person name="Xia Z."/>
            <person name="Xiao L."/>
            <person name="Anderson O.D."/>
            <person name="Ouyang S."/>
            <person name="Liang Y."/>
            <person name="Zimin A.V."/>
            <person name="Pertea G."/>
            <person name="Qi P."/>
            <person name="Bennetzen J.L."/>
            <person name="Dai X."/>
            <person name="Dawson M.W."/>
            <person name="Muller H.G."/>
            <person name="Kugler K."/>
            <person name="Rivarola-Duarte L."/>
            <person name="Spannagl M."/>
            <person name="Mayer K.F.X."/>
            <person name="Lu F.H."/>
            <person name="Bevan M.W."/>
            <person name="Leroy P."/>
            <person name="Li P."/>
            <person name="You F.M."/>
            <person name="Sun Q."/>
            <person name="Liu Z."/>
            <person name="Lyons E."/>
            <person name="Wicker T."/>
            <person name="Salzberg S.L."/>
            <person name="Devos K.M."/>
            <person name="Dvorak J."/>
        </authorList>
    </citation>
    <scope>NUCLEOTIDE SEQUENCE [LARGE SCALE GENOMIC DNA]</scope>
    <source>
        <strain evidence="1">cv. AL8/78</strain>
    </source>
</reference>
<sequence length="74" mass="8010">MEEDPSVPEGAIQSIKLSLSSEHEIRTYSTNDCPVTQPKQLRDSFLGLPLETGECNSCGASENGKCEGSKTKSY</sequence>
<protein>
    <submittedName>
        <fullName evidence="1">Uncharacterized protein</fullName>
    </submittedName>
</protein>
<evidence type="ECO:0000313" key="1">
    <source>
        <dbReference type="EnsemblPlants" id="AET6Gv20174500.1"/>
    </source>
</evidence>
<dbReference type="Gramene" id="AET6Gv20174500.1">
    <property type="protein sequence ID" value="AET6Gv20174500.1"/>
    <property type="gene ID" value="AET6Gv20174500"/>
</dbReference>
<organism evidence="1 2">
    <name type="scientific">Aegilops tauschii subsp. strangulata</name>
    <name type="common">Goatgrass</name>
    <dbReference type="NCBI Taxonomy" id="200361"/>
    <lineage>
        <taxon>Eukaryota</taxon>
        <taxon>Viridiplantae</taxon>
        <taxon>Streptophyta</taxon>
        <taxon>Embryophyta</taxon>
        <taxon>Tracheophyta</taxon>
        <taxon>Spermatophyta</taxon>
        <taxon>Magnoliopsida</taxon>
        <taxon>Liliopsida</taxon>
        <taxon>Poales</taxon>
        <taxon>Poaceae</taxon>
        <taxon>BOP clade</taxon>
        <taxon>Pooideae</taxon>
        <taxon>Triticodae</taxon>
        <taxon>Triticeae</taxon>
        <taxon>Triticinae</taxon>
        <taxon>Aegilops</taxon>
    </lineage>
</organism>